<dbReference type="EMBL" id="JAVFWL010000003">
    <property type="protein sequence ID" value="KAK6745574.1"/>
    <property type="molecule type" value="Genomic_DNA"/>
</dbReference>
<evidence type="ECO:0000313" key="4">
    <source>
        <dbReference type="Proteomes" id="UP001303046"/>
    </source>
</evidence>
<dbReference type="InterPro" id="IPR036938">
    <property type="entry name" value="PAP2/HPO_sf"/>
</dbReference>
<keyword evidence="1" id="KW-0812">Transmembrane</keyword>
<accession>A0ABR1D4Z3</accession>
<keyword evidence="4" id="KW-1185">Reference proteome</keyword>
<dbReference type="Pfam" id="PF01569">
    <property type="entry name" value="PAP2"/>
    <property type="match status" value="1"/>
</dbReference>
<proteinExistence type="predicted"/>
<protein>
    <recommendedName>
        <fullName evidence="2">Phosphatidic acid phosphatase type 2/haloperoxidase domain-containing protein</fullName>
    </recommendedName>
</protein>
<comment type="caution">
    <text evidence="3">The sequence shown here is derived from an EMBL/GenBank/DDBJ whole genome shotgun (WGS) entry which is preliminary data.</text>
</comment>
<dbReference type="PANTHER" id="PTHR14969">
    <property type="entry name" value="SPHINGOSINE-1-PHOSPHATE PHOSPHOHYDROLASE"/>
    <property type="match status" value="1"/>
</dbReference>
<gene>
    <name evidence="3" type="primary">Necator_chrIII.g12744</name>
    <name evidence="3" type="ORF">RB195_011977</name>
</gene>
<evidence type="ECO:0000256" key="1">
    <source>
        <dbReference type="SAM" id="Phobius"/>
    </source>
</evidence>
<dbReference type="PANTHER" id="PTHR14969:SF39">
    <property type="entry name" value="PHOSPHATIDIC ACID PHOSPHATASE TYPE 2_HALOPEROXIDASE DOMAIN-CONTAINING PROTEIN"/>
    <property type="match status" value="1"/>
</dbReference>
<evidence type="ECO:0000259" key="2">
    <source>
        <dbReference type="SMART" id="SM00014"/>
    </source>
</evidence>
<feature type="transmembrane region" description="Helical" evidence="1">
    <location>
        <begin position="310"/>
        <end position="331"/>
    </location>
</feature>
<dbReference type="Proteomes" id="UP001303046">
    <property type="component" value="Unassembled WGS sequence"/>
</dbReference>
<sequence>MASSNENQKPRLEELLKKYPLDVFPNWSITADERYYVSAPVDHLGEWAFHLRSHLTALILSGNPAIGFLQSVHSKTMTRIAHGFSILGLEVFFFSLIVAMVWLFDARLGRLLSVLLSLGFFVAGSLKVALCLPRPPSPPALFLDEENRDWAWPSNHALLGTAFPWFIWNYSSSHHNLSLCSSVILLAVILTWNCGVSWSRVYLGVHSPCDVLGGWTIGVLLLFIFGGFSDKLYDAYEWSSSSDLSFFIYFYSVVLFLLWVHPRAWPETQSYGELICVLSGTGAIWAGRVLHLGGDTPSISLAEAHVDAPIYQYFLRFFIGVAIILTCRALLKPIANFSITGFYNLLDIKYYSYSKMCKDLGSLQPTKRYTNRMRFKPIPGAKVVPSDVIPYDVDLPVKFIVYSVVGFLVSEGCPAIFAYLNI</sequence>
<dbReference type="SMART" id="SM00014">
    <property type="entry name" value="acidPPc"/>
    <property type="match status" value="1"/>
</dbReference>
<feature type="transmembrane region" description="Helical" evidence="1">
    <location>
        <begin position="80"/>
        <end position="104"/>
    </location>
</feature>
<keyword evidence="1" id="KW-0472">Membrane</keyword>
<dbReference type="SUPFAM" id="SSF48317">
    <property type="entry name" value="Acid phosphatase/Vanadium-dependent haloperoxidase"/>
    <property type="match status" value="1"/>
</dbReference>
<evidence type="ECO:0000313" key="3">
    <source>
        <dbReference type="EMBL" id="KAK6745574.1"/>
    </source>
</evidence>
<reference evidence="3 4" key="1">
    <citation type="submission" date="2023-08" db="EMBL/GenBank/DDBJ databases">
        <title>A Necator americanus chromosomal reference genome.</title>
        <authorList>
            <person name="Ilik V."/>
            <person name="Petrzelkova K.J."/>
            <person name="Pardy F."/>
            <person name="Fuh T."/>
            <person name="Niatou-Singa F.S."/>
            <person name="Gouil Q."/>
            <person name="Baker L."/>
            <person name="Ritchie M.E."/>
            <person name="Jex A.R."/>
            <person name="Gazzola D."/>
            <person name="Li H."/>
            <person name="Toshio Fujiwara R."/>
            <person name="Zhan B."/>
            <person name="Aroian R.V."/>
            <person name="Pafco B."/>
            <person name="Schwarz E.M."/>
        </authorList>
    </citation>
    <scope>NUCLEOTIDE SEQUENCE [LARGE SCALE GENOMIC DNA]</scope>
    <source>
        <strain evidence="3 4">Aroian</strain>
        <tissue evidence="3">Whole animal</tissue>
    </source>
</reference>
<name>A0ABR1D4Z3_NECAM</name>
<keyword evidence="1" id="KW-1133">Transmembrane helix</keyword>
<dbReference type="Gene3D" id="1.20.144.10">
    <property type="entry name" value="Phosphatidic acid phosphatase type 2/haloperoxidase"/>
    <property type="match status" value="1"/>
</dbReference>
<feature type="transmembrane region" description="Helical" evidence="1">
    <location>
        <begin position="212"/>
        <end position="232"/>
    </location>
</feature>
<feature type="transmembrane region" description="Helical" evidence="1">
    <location>
        <begin position="399"/>
        <end position="420"/>
    </location>
</feature>
<feature type="domain" description="Phosphatidic acid phosphatase type 2/haloperoxidase" evidence="2">
    <location>
        <begin position="108"/>
        <end position="226"/>
    </location>
</feature>
<dbReference type="InterPro" id="IPR000326">
    <property type="entry name" value="PAP2/HPO"/>
</dbReference>
<feature type="transmembrane region" description="Helical" evidence="1">
    <location>
        <begin position="111"/>
        <end position="130"/>
    </location>
</feature>
<organism evidence="3 4">
    <name type="scientific">Necator americanus</name>
    <name type="common">Human hookworm</name>
    <dbReference type="NCBI Taxonomy" id="51031"/>
    <lineage>
        <taxon>Eukaryota</taxon>
        <taxon>Metazoa</taxon>
        <taxon>Ecdysozoa</taxon>
        <taxon>Nematoda</taxon>
        <taxon>Chromadorea</taxon>
        <taxon>Rhabditida</taxon>
        <taxon>Rhabditina</taxon>
        <taxon>Rhabditomorpha</taxon>
        <taxon>Strongyloidea</taxon>
        <taxon>Ancylostomatidae</taxon>
        <taxon>Bunostominae</taxon>
        <taxon>Necator</taxon>
    </lineage>
</organism>
<feature type="transmembrane region" description="Helical" evidence="1">
    <location>
        <begin position="244"/>
        <end position="261"/>
    </location>
</feature>